<dbReference type="GO" id="GO:0022857">
    <property type="term" value="F:transmembrane transporter activity"/>
    <property type="evidence" value="ECO:0007669"/>
    <property type="project" value="InterPro"/>
</dbReference>
<keyword evidence="3 5" id="KW-1133">Transmembrane helix</keyword>
<accession>A0A4U3M774</accession>
<organism evidence="7 8">
    <name type="scientific">Herbidospora galbida</name>
    <dbReference type="NCBI Taxonomy" id="2575442"/>
    <lineage>
        <taxon>Bacteria</taxon>
        <taxon>Bacillati</taxon>
        <taxon>Actinomycetota</taxon>
        <taxon>Actinomycetes</taxon>
        <taxon>Streptosporangiales</taxon>
        <taxon>Streptosporangiaceae</taxon>
        <taxon>Herbidospora</taxon>
    </lineage>
</organism>
<feature type="transmembrane region" description="Helical" evidence="5">
    <location>
        <begin position="170"/>
        <end position="190"/>
    </location>
</feature>
<keyword evidence="2 5" id="KW-0812">Transmembrane</keyword>
<comment type="subcellular location">
    <subcellularLocation>
        <location evidence="1">Cell membrane</location>
        <topology evidence="1">Multi-pass membrane protein</topology>
    </subcellularLocation>
</comment>
<dbReference type="Proteomes" id="UP000308705">
    <property type="component" value="Unassembled WGS sequence"/>
</dbReference>
<evidence type="ECO:0000256" key="2">
    <source>
        <dbReference type="ARBA" id="ARBA00022692"/>
    </source>
</evidence>
<feature type="transmembrane region" description="Helical" evidence="5">
    <location>
        <begin position="294"/>
        <end position="314"/>
    </location>
</feature>
<evidence type="ECO:0000313" key="8">
    <source>
        <dbReference type="Proteomes" id="UP000308705"/>
    </source>
</evidence>
<dbReference type="CDD" id="cd17321">
    <property type="entry name" value="MFS_MMR_MDR_like"/>
    <property type="match status" value="1"/>
</dbReference>
<dbReference type="PANTHER" id="PTHR42718:SF39">
    <property type="entry name" value="ACTINORHODIN TRANSPORTER-RELATED"/>
    <property type="match status" value="1"/>
</dbReference>
<dbReference type="Pfam" id="PF07690">
    <property type="entry name" value="MFS_1"/>
    <property type="match status" value="1"/>
</dbReference>
<keyword evidence="8" id="KW-1185">Reference proteome</keyword>
<feature type="transmembrane region" description="Helical" evidence="5">
    <location>
        <begin position="202"/>
        <end position="219"/>
    </location>
</feature>
<evidence type="ECO:0000256" key="5">
    <source>
        <dbReference type="SAM" id="Phobius"/>
    </source>
</evidence>
<keyword evidence="4 5" id="KW-0472">Membrane</keyword>
<dbReference type="AlphaFoldDB" id="A0A4U3M774"/>
<feature type="transmembrane region" description="Helical" evidence="5">
    <location>
        <begin position="45"/>
        <end position="65"/>
    </location>
</feature>
<evidence type="ECO:0000256" key="3">
    <source>
        <dbReference type="ARBA" id="ARBA00022989"/>
    </source>
</evidence>
<evidence type="ECO:0000259" key="6">
    <source>
        <dbReference type="PROSITE" id="PS50850"/>
    </source>
</evidence>
<feature type="transmembrane region" description="Helical" evidence="5">
    <location>
        <begin position="225"/>
        <end position="242"/>
    </location>
</feature>
<dbReference type="Gene3D" id="1.20.1720.10">
    <property type="entry name" value="Multidrug resistance protein D"/>
    <property type="match status" value="1"/>
</dbReference>
<sequence length="438" mass="44880">MSLVETRPRPLLGLILTGQFMAILDVSIVNVAAPTIQADLAASGAELQLIVAGYTIAYAMLLITGARLGGRSGYRRWFLAGLAVFTVASLLCGIAPGAATLIAFRLLQGAGAALMVPQVLSLIQVGVPQTGRARALGIYAAVISLAAVGGQILGGLLVTLDLFGTSWRPIFLVNVPIGLALLWLGARNLPADEPQPGRGLDLPGLLTLSLATSLVVVPLVLERGWVFMIAGALVFAGFVVIQRRAAHPLIPGRLLRVPGLVAAGVAIFGVMAVYGGFLFSNALHLQNDLHDSPLRAGLTFVPMAGAFALVSLNWKRIPARLHRRLIVSASVVVALGLVALAGVFSGGGHGLPYLLIALAVIGAGMAGAFSPLMTVALARVAPADAPDASGLLAMMLQLGQVVGVAAFGTLFLSGGSISITMVCLAATAVASAVAARWI</sequence>
<dbReference type="InterPro" id="IPR020846">
    <property type="entry name" value="MFS_dom"/>
</dbReference>
<feature type="transmembrane region" description="Helical" evidence="5">
    <location>
        <begin position="102"/>
        <end position="123"/>
    </location>
</feature>
<gene>
    <name evidence="7" type="ORF">FDA94_32455</name>
</gene>
<feature type="transmembrane region" description="Helical" evidence="5">
    <location>
        <begin position="326"/>
        <end position="347"/>
    </location>
</feature>
<proteinExistence type="predicted"/>
<protein>
    <submittedName>
        <fullName evidence="7">MFS transporter</fullName>
    </submittedName>
</protein>
<dbReference type="GO" id="GO:0005886">
    <property type="term" value="C:plasma membrane"/>
    <property type="evidence" value="ECO:0007669"/>
    <property type="project" value="UniProtKB-SubCell"/>
</dbReference>
<feature type="transmembrane region" description="Helical" evidence="5">
    <location>
        <begin position="254"/>
        <end position="274"/>
    </location>
</feature>
<feature type="transmembrane region" description="Helical" evidence="5">
    <location>
        <begin position="390"/>
        <end position="411"/>
    </location>
</feature>
<dbReference type="Gene3D" id="1.20.1250.20">
    <property type="entry name" value="MFS general substrate transporter like domains"/>
    <property type="match status" value="1"/>
</dbReference>
<evidence type="ECO:0000256" key="4">
    <source>
        <dbReference type="ARBA" id="ARBA00023136"/>
    </source>
</evidence>
<comment type="caution">
    <text evidence="7">The sequence shown here is derived from an EMBL/GenBank/DDBJ whole genome shotgun (WGS) entry which is preliminary data.</text>
</comment>
<feature type="transmembrane region" description="Helical" evidence="5">
    <location>
        <begin position="135"/>
        <end position="158"/>
    </location>
</feature>
<feature type="transmembrane region" description="Helical" evidence="5">
    <location>
        <begin position="77"/>
        <end position="96"/>
    </location>
</feature>
<dbReference type="PROSITE" id="PS50850">
    <property type="entry name" value="MFS"/>
    <property type="match status" value="1"/>
</dbReference>
<dbReference type="SUPFAM" id="SSF103473">
    <property type="entry name" value="MFS general substrate transporter"/>
    <property type="match status" value="1"/>
</dbReference>
<dbReference type="OrthoDB" id="783189at2"/>
<evidence type="ECO:0000313" key="7">
    <source>
        <dbReference type="EMBL" id="TKK83824.1"/>
    </source>
</evidence>
<reference evidence="7 8" key="1">
    <citation type="submission" date="2019-04" db="EMBL/GenBank/DDBJ databases">
        <title>Herbidospora sp. NEAU-GS14.nov., a novel actinomycete isolated from soil.</title>
        <authorList>
            <person name="Han L."/>
        </authorList>
    </citation>
    <scope>NUCLEOTIDE SEQUENCE [LARGE SCALE GENOMIC DNA]</scope>
    <source>
        <strain evidence="7 8">NEAU-GS14</strain>
    </source>
</reference>
<dbReference type="InterPro" id="IPR036259">
    <property type="entry name" value="MFS_trans_sf"/>
</dbReference>
<feature type="domain" description="Major facilitator superfamily (MFS) profile" evidence="6">
    <location>
        <begin position="11"/>
        <end position="438"/>
    </location>
</feature>
<dbReference type="InterPro" id="IPR011701">
    <property type="entry name" value="MFS"/>
</dbReference>
<feature type="transmembrane region" description="Helical" evidence="5">
    <location>
        <begin position="417"/>
        <end position="437"/>
    </location>
</feature>
<evidence type="ECO:0000256" key="1">
    <source>
        <dbReference type="ARBA" id="ARBA00004651"/>
    </source>
</evidence>
<feature type="transmembrane region" description="Helical" evidence="5">
    <location>
        <begin position="12"/>
        <end position="33"/>
    </location>
</feature>
<feature type="transmembrane region" description="Helical" evidence="5">
    <location>
        <begin position="353"/>
        <end position="378"/>
    </location>
</feature>
<dbReference type="RefSeq" id="WP_137250883.1">
    <property type="nucleotide sequence ID" value="NZ_SZQA01000041.1"/>
</dbReference>
<dbReference type="PANTHER" id="PTHR42718">
    <property type="entry name" value="MAJOR FACILITATOR SUPERFAMILY MULTIDRUG TRANSPORTER MFSC"/>
    <property type="match status" value="1"/>
</dbReference>
<name>A0A4U3M774_9ACTN</name>
<dbReference type="EMBL" id="SZQA01000041">
    <property type="protein sequence ID" value="TKK83824.1"/>
    <property type="molecule type" value="Genomic_DNA"/>
</dbReference>